<protein>
    <submittedName>
        <fullName evidence="1">Uncharacterized protein</fullName>
    </submittedName>
</protein>
<comment type="caution">
    <text evidence="1">The sequence shown here is derived from an EMBL/GenBank/DDBJ whole genome shotgun (WGS) entry which is preliminary data.</text>
</comment>
<dbReference type="RefSeq" id="WP_324180547.1">
    <property type="nucleotide sequence ID" value="NZ_BAABAW010000006.1"/>
</dbReference>
<dbReference type="EMBL" id="JAYKLX010000006">
    <property type="protein sequence ID" value="MEB3346518.1"/>
    <property type="molecule type" value="Genomic_DNA"/>
</dbReference>
<gene>
    <name evidence="1" type="ORF">U6A24_13655</name>
</gene>
<keyword evidence="2" id="KW-1185">Reference proteome</keyword>
<evidence type="ECO:0000313" key="1">
    <source>
        <dbReference type="EMBL" id="MEB3346518.1"/>
    </source>
</evidence>
<sequence>MPLVKTTLAAAIKKALIDASKLPEIDPGNDNQADIESIIDQSRQKMADDIATAIHNYILAGDVKTAVTTSAGAGTGTGKIT</sequence>
<reference evidence="1 2" key="1">
    <citation type="journal article" date="2013" name="Int. J. Syst. Evol. Microbiol.">
        <title>Aquimarina gracilis sp. nov., isolated from the gut microflora of a mussel, Mytilus coruscus, and emended description of Aquimarina spongiae.</title>
        <authorList>
            <person name="Park S.C."/>
            <person name="Choe H.N."/>
            <person name="Baik K.S."/>
            <person name="Seong C.N."/>
        </authorList>
    </citation>
    <scope>NUCLEOTIDE SEQUENCE [LARGE SCALE GENOMIC DNA]</scope>
    <source>
        <strain evidence="1 2">PSC32</strain>
    </source>
</reference>
<organism evidence="1 2">
    <name type="scientific">Aquimarina gracilis</name>
    <dbReference type="NCBI Taxonomy" id="874422"/>
    <lineage>
        <taxon>Bacteria</taxon>
        <taxon>Pseudomonadati</taxon>
        <taxon>Bacteroidota</taxon>
        <taxon>Flavobacteriia</taxon>
        <taxon>Flavobacteriales</taxon>
        <taxon>Flavobacteriaceae</taxon>
        <taxon>Aquimarina</taxon>
    </lineage>
</organism>
<name>A0ABU5ZXD1_9FLAO</name>
<evidence type="ECO:0000313" key="2">
    <source>
        <dbReference type="Proteomes" id="UP001327027"/>
    </source>
</evidence>
<dbReference type="Proteomes" id="UP001327027">
    <property type="component" value="Unassembled WGS sequence"/>
</dbReference>
<proteinExistence type="predicted"/>
<accession>A0ABU5ZXD1</accession>